<evidence type="ECO:0000256" key="3">
    <source>
        <dbReference type="ARBA" id="ARBA00023163"/>
    </source>
</evidence>
<proteinExistence type="predicted"/>
<evidence type="ECO:0000313" key="5">
    <source>
        <dbReference type="EMBL" id="MBP2355945.1"/>
    </source>
</evidence>
<keyword evidence="1" id="KW-0805">Transcription regulation</keyword>
<dbReference type="SMART" id="SM00354">
    <property type="entry name" value="HTH_LACI"/>
    <property type="match status" value="1"/>
</dbReference>
<evidence type="ECO:0000313" key="6">
    <source>
        <dbReference type="Proteomes" id="UP000755585"/>
    </source>
</evidence>
<dbReference type="Gene3D" id="3.40.50.2300">
    <property type="match status" value="2"/>
</dbReference>
<evidence type="ECO:0000259" key="4">
    <source>
        <dbReference type="PROSITE" id="PS50932"/>
    </source>
</evidence>
<protein>
    <submittedName>
        <fullName evidence="5">LacI family transcriptional regulator</fullName>
    </submittedName>
</protein>
<keyword evidence="6" id="KW-1185">Reference proteome</keyword>
<feature type="domain" description="HTH lacI-type" evidence="4">
    <location>
        <begin position="1"/>
        <end position="39"/>
    </location>
</feature>
<dbReference type="Proteomes" id="UP000755585">
    <property type="component" value="Unassembled WGS sequence"/>
</dbReference>
<dbReference type="Gene3D" id="1.10.260.40">
    <property type="entry name" value="lambda repressor-like DNA-binding domains"/>
    <property type="match status" value="1"/>
</dbReference>
<keyword evidence="2" id="KW-0238">DNA-binding</keyword>
<reference evidence="5 6" key="1">
    <citation type="submission" date="2021-03" db="EMBL/GenBank/DDBJ databases">
        <title>Sequencing the genomes of 1000 actinobacteria strains.</title>
        <authorList>
            <person name="Klenk H.-P."/>
        </authorList>
    </citation>
    <scope>NUCLEOTIDE SEQUENCE [LARGE SCALE GENOMIC DNA]</scope>
    <source>
        <strain evidence="5 6">DSM 18824</strain>
    </source>
</reference>
<accession>A0ABS4UWC6</accession>
<organism evidence="5 6">
    <name type="scientific">Kribbella aluminosa</name>
    <dbReference type="NCBI Taxonomy" id="416017"/>
    <lineage>
        <taxon>Bacteria</taxon>
        <taxon>Bacillati</taxon>
        <taxon>Actinomycetota</taxon>
        <taxon>Actinomycetes</taxon>
        <taxon>Propionibacteriales</taxon>
        <taxon>Kribbellaceae</taxon>
        <taxon>Kribbella</taxon>
    </lineage>
</organism>
<dbReference type="PANTHER" id="PTHR30146">
    <property type="entry name" value="LACI-RELATED TRANSCRIPTIONAL REPRESSOR"/>
    <property type="match status" value="1"/>
</dbReference>
<gene>
    <name evidence="5" type="ORF">JOF29_007055</name>
</gene>
<dbReference type="InterPro" id="IPR046335">
    <property type="entry name" value="LacI/GalR-like_sensor"/>
</dbReference>
<dbReference type="InterPro" id="IPR010982">
    <property type="entry name" value="Lambda_DNA-bd_dom_sf"/>
</dbReference>
<dbReference type="PANTHER" id="PTHR30146:SF109">
    <property type="entry name" value="HTH-TYPE TRANSCRIPTIONAL REGULATOR GALS"/>
    <property type="match status" value="1"/>
</dbReference>
<dbReference type="SUPFAM" id="SSF53822">
    <property type="entry name" value="Periplasmic binding protein-like I"/>
    <property type="match status" value="1"/>
</dbReference>
<dbReference type="PROSITE" id="PS50932">
    <property type="entry name" value="HTH_LACI_2"/>
    <property type="match status" value="1"/>
</dbReference>
<dbReference type="InterPro" id="IPR028082">
    <property type="entry name" value="Peripla_BP_I"/>
</dbReference>
<dbReference type="InterPro" id="IPR000843">
    <property type="entry name" value="HTH_LacI"/>
</dbReference>
<keyword evidence="3" id="KW-0804">Transcription</keyword>
<name>A0ABS4UWC6_9ACTN</name>
<evidence type="ECO:0000256" key="1">
    <source>
        <dbReference type="ARBA" id="ARBA00023015"/>
    </source>
</evidence>
<sequence length="320" mass="34609">MSKYLNTPDRVSAGKTKLIRKAIRDLGYVRNDAARQLRAGHSNTLGFVALELSNPYFADVARSAERRAAQKGLVMVLVSSNGDREREAQYVDLLIQQRVYGVVLASGMTQDRDLDLLFDRGIPTVLLDAYAKSDRFSSARVDDYLGAKQAVDHLIAQRCRSIAFVGGEDSVHQIAERRRGARAAVDADGGVTLETIPTEERTIQAGRDAGEAIAARAARQRPDGIFGANDSIAIGIMQVLVGKGIRIPQDIAIVGYDDIDFATSAVVPLTTVRRSGELLGRAAVDLMVDQAEFGSPAVRDMVIQPELVVRASSLRSSKAS</sequence>
<comment type="caution">
    <text evidence="5">The sequence shown here is derived from an EMBL/GenBank/DDBJ whole genome shotgun (WGS) entry which is preliminary data.</text>
</comment>
<evidence type="ECO:0000256" key="2">
    <source>
        <dbReference type="ARBA" id="ARBA00023125"/>
    </source>
</evidence>
<dbReference type="SUPFAM" id="SSF47413">
    <property type="entry name" value="lambda repressor-like DNA-binding domains"/>
    <property type="match status" value="1"/>
</dbReference>
<dbReference type="Pfam" id="PF13377">
    <property type="entry name" value="Peripla_BP_3"/>
    <property type="match status" value="1"/>
</dbReference>
<dbReference type="EMBL" id="JAGINT010000002">
    <property type="protein sequence ID" value="MBP2355945.1"/>
    <property type="molecule type" value="Genomic_DNA"/>
</dbReference>